<feature type="compositionally biased region" description="Polar residues" evidence="1">
    <location>
        <begin position="51"/>
        <end position="61"/>
    </location>
</feature>
<dbReference type="AlphaFoldDB" id="A0A0F7SI75"/>
<sequence length="100" mass="11079">MQSAKTTHTVSLEAVRMRRLVVLASLRVPEETHTLTQTATLDDNFLSCQGTARASPAQTHTPTDRFKTSRPPNQIRASRTVQVQARRLSTKKGHPVESVS</sequence>
<reference evidence="2" key="1">
    <citation type="submission" date="2014-08" db="EMBL/GenBank/DDBJ databases">
        <authorList>
            <person name="Sharma Rahul"/>
            <person name="Thines Marco"/>
        </authorList>
    </citation>
    <scope>NUCLEOTIDE SEQUENCE</scope>
</reference>
<feature type="region of interest" description="Disordered" evidence="1">
    <location>
        <begin position="51"/>
        <end position="100"/>
    </location>
</feature>
<protein>
    <submittedName>
        <fullName evidence="2">Uncharacterized protein</fullName>
    </submittedName>
</protein>
<evidence type="ECO:0000256" key="1">
    <source>
        <dbReference type="SAM" id="MobiDB-lite"/>
    </source>
</evidence>
<dbReference type="EMBL" id="LN483296">
    <property type="protein sequence ID" value="CDZ98115.1"/>
    <property type="molecule type" value="Genomic_DNA"/>
</dbReference>
<accession>A0A0F7SI75</accession>
<name>A0A0F7SI75_PHARH</name>
<evidence type="ECO:0000313" key="2">
    <source>
        <dbReference type="EMBL" id="CDZ98115.1"/>
    </source>
</evidence>
<proteinExistence type="predicted"/>
<organism evidence="2">
    <name type="scientific">Phaffia rhodozyma</name>
    <name type="common">Yeast</name>
    <name type="synonym">Xanthophyllomyces dendrorhous</name>
    <dbReference type="NCBI Taxonomy" id="264483"/>
    <lineage>
        <taxon>Eukaryota</taxon>
        <taxon>Fungi</taxon>
        <taxon>Dikarya</taxon>
        <taxon>Basidiomycota</taxon>
        <taxon>Agaricomycotina</taxon>
        <taxon>Tremellomycetes</taxon>
        <taxon>Cystofilobasidiales</taxon>
        <taxon>Mrakiaceae</taxon>
        <taxon>Phaffia</taxon>
    </lineage>
</organism>
<feature type="compositionally biased region" description="Polar residues" evidence="1">
    <location>
        <begin position="70"/>
        <end position="83"/>
    </location>
</feature>